<evidence type="ECO:0000256" key="1">
    <source>
        <dbReference type="ARBA" id="ARBA00022723"/>
    </source>
</evidence>
<evidence type="ECO:0000259" key="3">
    <source>
        <dbReference type="Pfam" id="PF03328"/>
    </source>
</evidence>
<evidence type="ECO:0000256" key="2">
    <source>
        <dbReference type="ARBA" id="ARBA00023239"/>
    </source>
</evidence>
<dbReference type="OrthoDB" id="2326446at2759"/>
<dbReference type="Proteomes" id="UP000028545">
    <property type="component" value="Unassembled WGS sequence"/>
</dbReference>
<sequence>MAPFEPASKQGMLAYAAPNFYQPHQARQAIRDAHEKKIPPLLFYYAGLSSVPITRFLAPMGYDGVWIDWEHTPCNVETMTDMVHEAIFMSGGRTIPFVRVPGHDHAAIGWALDAGASVVVPQVETVEQAKHVVSSAKFGVRNSNGSRSAPPFRYIPGLTDTPCYPNKEFWECLNEQAAIMIQVESKLGVENLDAILTECPDIDIVWLGSLDARVSMSLPSNHGMGGAEPEWLEVVELYDATMKKHNKPRGGFSFPNPPFGSAEGLKKASETLSLITVSADVLHLSFLAQDLADCKRIIGESIAEKNGFTAKNGKADA</sequence>
<proteinExistence type="predicted"/>
<dbReference type="KEGG" id="sapo:SAPIO_CDS6578"/>
<dbReference type="OMA" id="TRFLAPM"/>
<name>A0A084G3H6_PSEDA</name>
<organism evidence="4 5">
    <name type="scientific">Pseudallescheria apiosperma</name>
    <name type="common">Scedosporium apiospermum</name>
    <dbReference type="NCBI Taxonomy" id="563466"/>
    <lineage>
        <taxon>Eukaryota</taxon>
        <taxon>Fungi</taxon>
        <taxon>Dikarya</taxon>
        <taxon>Ascomycota</taxon>
        <taxon>Pezizomycotina</taxon>
        <taxon>Sordariomycetes</taxon>
        <taxon>Hypocreomycetidae</taxon>
        <taxon>Microascales</taxon>
        <taxon>Microascaceae</taxon>
        <taxon>Scedosporium</taxon>
    </lineage>
</organism>
<keyword evidence="5" id="KW-1185">Reference proteome</keyword>
<dbReference type="InterPro" id="IPR040442">
    <property type="entry name" value="Pyrv_kinase-like_dom_sf"/>
</dbReference>
<gene>
    <name evidence="4" type="ORF">SAPIO_CDS6578</name>
</gene>
<dbReference type="Pfam" id="PF03328">
    <property type="entry name" value="HpcH_HpaI"/>
    <property type="match status" value="1"/>
</dbReference>
<evidence type="ECO:0000313" key="5">
    <source>
        <dbReference type="Proteomes" id="UP000028545"/>
    </source>
</evidence>
<dbReference type="PANTHER" id="PTHR30502:SF8">
    <property type="entry name" value="SYNTHASE, PUTATIVE-RELATED"/>
    <property type="match status" value="1"/>
</dbReference>
<dbReference type="GeneID" id="27725650"/>
<dbReference type="GO" id="GO:0046872">
    <property type="term" value="F:metal ion binding"/>
    <property type="evidence" value="ECO:0007669"/>
    <property type="project" value="UniProtKB-KW"/>
</dbReference>
<protein>
    <submittedName>
        <fullName evidence="4">HpcH/HpaI aldolase/citrate lyase family protein</fullName>
    </submittedName>
</protein>
<dbReference type="AlphaFoldDB" id="A0A084G3H6"/>
<dbReference type="RefSeq" id="XP_016641687.1">
    <property type="nucleotide sequence ID" value="XM_016788643.1"/>
</dbReference>
<dbReference type="PANTHER" id="PTHR30502">
    <property type="entry name" value="2-KETO-3-DEOXY-L-RHAMNONATE ALDOLASE"/>
    <property type="match status" value="1"/>
</dbReference>
<reference evidence="4 5" key="1">
    <citation type="journal article" date="2014" name="Genome Announc.">
        <title>Draft genome sequence of the pathogenic fungus Scedosporium apiospermum.</title>
        <authorList>
            <person name="Vandeputte P."/>
            <person name="Ghamrawi S."/>
            <person name="Rechenmann M."/>
            <person name="Iltis A."/>
            <person name="Giraud S."/>
            <person name="Fleury M."/>
            <person name="Thornton C."/>
            <person name="Delhaes L."/>
            <person name="Meyer W."/>
            <person name="Papon N."/>
            <person name="Bouchara J.P."/>
        </authorList>
    </citation>
    <scope>NUCLEOTIDE SEQUENCE [LARGE SCALE GENOMIC DNA]</scope>
    <source>
        <strain evidence="4 5">IHEM 14462</strain>
    </source>
</reference>
<accession>A0A084G3H6</accession>
<dbReference type="InterPro" id="IPR005000">
    <property type="entry name" value="Aldolase/citrate-lyase_domain"/>
</dbReference>
<dbReference type="GO" id="GO:0016832">
    <property type="term" value="F:aldehyde-lyase activity"/>
    <property type="evidence" value="ECO:0007669"/>
    <property type="project" value="TreeGrafter"/>
</dbReference>
<evidence type="ECO:0000313" key="4">
    <source>
        <dbReference type="EMBL" id="KEZ41888.1"/>
    </source>
</evidence>
<dbReference type="Gene3D" id="3.20.20.60">
    <property type="entry name" value="Phosphoenolpyruvate-binding domains"/>
    <property type="match status" value="1"/>
</dbReference>
<comment type="caution">
    <text evidence="4">The sequence shown here is derived from an EMBL/GenBank/DDBJ whole genome shotgun (WGS) entry which is preliminary data.</text>
</comment>
<dbReference type="HOGENOM" id="CLU_059964_2_0_1"/>
<dbReference type="GO" id="GO:0005737">
    <property type="term" value="C:cytoplasm"/>
    <property type="evidence" value="ECO:0007669"/>
    <property type="project" value="TreeGrafter"/>
</dbReference>
<keyword evidence="2 4" id="KW-0456">Lyase</keyword>
<dbReference type="VEuPathDB" id="FungiDB:SAPIO_CDS6578"/>
<dbReference type="SUPFAM" id="SSF51621">
    <property type="entry name" value="Phosphoenolpyruvate/pyruvate domain"/>
    <property type="match status" value="1"/>
</dbReference>
<dbReference type="InterPro" id="IPR015813">
    <property type="entry name" value="Pyrv/PenolPyrv_kinase-like_dom"/>
</dbReference>
<keyword evidence="1" id="KW-0479">Metal-binding</keyword>
<dbReference type="InterPro" id="IPR050251">
    <property type="entry name" value="HpcH-HpaI_aldolase"/>
</dbReference>
<feature type="domain" description="HpcH/HpaI aldolase/citrate lyase" evidence="3">
    <location>
        <begin position="49"/>
        <end position="222"/>
    </location>
</feature>
<dbReference type="EMBL" id="JOWA01000105">
    <property type="protein sequence ID" value="KEZ41888.1"/>
    <property type="molecule type" value="Genomic_DNA"/>
</dbReference>